<organism evidence="1 2">
    <name type="scientific">Extremus antarcticus</name>
    <dbReference type="NCBI Taxonomy" id="702011"/>
    <lineage>
        <taxon>Eukaryota</taxon>
        <taxon>Fungi</taxon>
        <taxon>Dikarya</taxon>
        <taxon>Ascomycota</taxon>
        <taxon>Pezizomycotina</taxon>
        <taxon>Dothideomycetes</taxon>
        <taxon>Dothideomycetidae</taxon>
        <taxon>Mycosphaerellales</taxon>
        <taxon>Extremaceae</taxon>
        <taxon>Extremus</taxon>
    </lineage>
</organism>
<reference evidence="1" key="1">
    <citation type="submission" date="2023-04" db="EMBL/GenBank/DDBJ databases">
        <title>Black Yeasts Isolated from many extreme environments.</title>
        <authorList>
            <person name="Coleine C."/>
            <person name="Stajich J.E."/>
            <person name="Selbmann L."/>
        </authorList>
    </citation>
    <scope>NUCLEOTIDE SEQUENCE</scope>
    <source>
        <strain evidence="1">CCFEE 5312</strain>
    </source>
</reference>
<proteinExistence type="predicted"/>
<comment type="caution">
    <text evidence="1">The sequence shown here is derived from an EMBL/GenBank/DDBJ whole genome shotgun (WGS) entry which is preliminary data.</text>
</comment>
<keyword evidence="2" id="KW-1185">Reference proteome</keyword>
<evidence type="ECO:0000313" key="1">
    <source>
        <dbReference type="EMBL" id="KAK3049352.1"/>
    </source>
</evidence>
<dbReference type="AlphaFoldDB" id="A0AAJ0G686"/>
<protein>
    <submittedName>
        <fullName evidence="1">Uncharacterized protein</fullName>
    </submittedName>
</protein>
<sequence length="616" mass="67121">MTNEAGGDIYTRLLSNIKAVTEDPTTPLDTRTFEEAELVLANQLSEDKQTTLLLALVGLLPTLQQDPTPAANLLIRLLDGANYSDVLSLGEDSDGSIPWTDGLGVGEHMISYNRLMLNLLGKATSNPTDAAHVASIASQASKLLLDLLKVDREVQTHPDARVPAGGRGLVWKRIFGDKNVYGTIFEAASLSGPSSIKLSKNQRTLAQARLMEWLPVVGAMDWNTITRSHHEEIEAAYGVKEGLLEFAALRMVDHKDDVLMHRCLLDFYSELLRSTKTSATGLAAPAESQALRYMITQGLQARSAVIYLQPPGTAADPLEAMFLYGPAANYIGTYASAYPEHFLASQMPKQVNDQLRRALDMLSARWAHADSPKHDLHLMASLPRKALLPAGETTVQWEGSPLAWLPSRQTHPDVLNTLATIFHGPSKEIRISAPSSLEADNNDIARQTEAAAARSLYFNYLAHNKRFWKDIATHADTVALKDLALAAIDCLLAVITANWSTKPDMLLPTTIATPEHGHLAILSPPALEYALPYLLKPPQTFSNLVGGRGDTESAAYKIAAAKFDAVRALHGRISAQAEREPGEGYEEILRTLNKRIAEGPLSREGEVGGRIATMDL</sequence>
<evidence type="ECO:0000313" key="2">
    <source>
        <dbReference type="Proteomes" id="UP001271007"/>
    </source>
</evidence>
<dbReference type="Proteomes" id="UP001271007">
    <property type="component" value="Unassembled WGS sequence"/>
</dbReference>
<name>A0AAJ0G686_9PEZI</name>
<accession>A0AAJ0G686</accession>
<dbReference type="EMBL" id="JAWDJX010000040">
    <property type="protein sequence ID" value="KAK3049352.1"/>
    <property type="molecule type" value="Genomic_DNA"/>
</dbReference>
<gene>
    <name evidence="1" type="ORF">LTR09_009271</name>
</gene>